<accession>A0AAD3HJR3</accession>
<name>A0AAD3HJR3_9CHLO</name>
<gene>
    <name evidence="2" type="ORF">Agub_g4428</name>
</gene>
<evidence type="ECO:0000256" key="1">
    <source>
        <dbReference type="SAM" id="MobiDB-lite"/>
    </source>
</evidence>
<keyword evidence="3" id="KW-1185">Reference proteome</keyword>
<dbReference type="EMBL" id="BMAR01000005">
    <property type="protein sequence ID" value="GFR43357.1"/>
    <property type="molecule type" value="Genomic_DNA"/>
</dbReference>
<comment type="caution">
    <text evidence="2">The sequence shown here is derived from an EMBL/GenBank/DDBJ whole genome shotgun (WGS) entry which is preliminary data.</text>
</comment>
<proteinExistence type="predicted"/>
<feature type="region of interest" description="Disordered" evidence="1">
    <location>
        <begin position="177"/>
        <end position="212"/>
    </location>
</feature>
<dbReference type="Proteomes" id="UP001054857">
    <property type="component" value="Unassembled WGS sequence"/>
</dbReference>
<feature type="compositionally biased region" description="Basic residues" evidence="1">
    <location>
        <begin position="88"/>
        <end position="103"/>
    </location>
</feature>
<evidence type="ECO:0000313" key="2">
    <source>
        <dbReference type="EMBL" id="GFR43357.1"/>
    </source>
</evidence>
<protein>
    <submittedName>
        <fullName evidence="2">Uncharacterized protein</fullName>
    </submittedName>
</protein>
<evidence type="ECO:0000313" key="3">
    <source>
        <dbReference type="Proteomes" id="UP001054857"/>
    </source>
</evidence>
<organism evidence="2 3">
    <name type="scientific">Astrephomene gubernaculifera</name>
    <dbReference type="NCBI Taxonomy" id="47775"/>
    <lineage>
        <taxon>Eukaryota</taxon>
        <taxon>Viridiplantae</taxon>
        <taxon>Chlorophyta</taxon>
        <taxon>core chlorophytes</taxon>
        <taxon>Chlorophyceae</taxon>
        <taxon>CS clade</taxon>
        <taxon>Chlamydomonadales</taxon>
        <taxon>Astrephomenaceae</taxon>
        <taxon>Astrephomene</taxon>
    </lineage>
</organism>
<sequence>MHGRTNRTAAKRVALKHPTPSATEKRARQVGTTNRKSISSVSAAKKPPAKPKATRAKPSSAPADDSQLASRVVLKAVTPSSLKGAGVVKKKRSSRRREPKKVRFAQGPLRAPAGGPDGHPTAEGRVAKPVRILDGGASRASSVTKKDVRELDQPELLGNTQYEFSLTKLKIRVGLLPPAQPARPFASNPKRARGSRHSHEEGGGSGEAAVAR</sequence>
<feature type="compositionally biased region" description="Basic residues" evidence="1">
    <location>
        <begin position="1"/>
        <end position="15"/>
    </location>
</feature>
<feature type="compositionally biased region" description="Low complexity" evidence="1">
    <location>
        <begin position="36"/>
        <end position="46"/>
    </location>
</feature>
<dbReference type="AlphaFoldDB" id="A0AAD3HJR3"/>
<reference evidence="2 3" key="1">
    <citation type="journal article" date="2021" name="Sci. Rep.">
        <title>Genome sequencing of the multicellular alga Astrephomene provides insights into convergent evolution of germ-soma differentiation.</title>
        <authorList>
            <person name="Yamashita S."/>
            <person name="Yamamoto K."/>
            <person name="Matsuzaki R."/>
            <person name="Suzuki S."/>
            <person name="Yamaguchi H."/>
            <person name="Hirooka S."/>
            <person name="Minakuchi Y."/>
            <person name="Miyagishima S."/>
            <person name="Kawachi M."/>
            <person name="Toyoda A."/>
            <person name="Nozaki H."/>
        </authorList>
    </citation>
    <scope>NUCLEOTIDE SEQUENCE [LARGE SCALE GENOMIC DNA]</scope>
    <source>
        <strain evidence="2 3">NIES-4017</strain>
    </source>
</reference>
<feature type="region of interest" description="Disordered" evidence="1">
    <location>
        <begin position="1"/>
        <end position="147"/>
    </location>
</feature>